<feature type="region of interest" description="Disordered" evidence="1">
    <location>
        <begin position="90"/>
        <end position="128"/>
    </location>
</feature>
<dbReference type="AlphaFoldDB" id="K0R541"/>
<feature type="compositionally biased region" description="Polar residues" evidence="1">
    <location>
        <begin position="98"/>
        <end position="126"/>
    </location>
</feature>
<organism evidence="2 3">
    <name type="scientific">Thalassiosira oceanica</name>
    <name type="common">Marine diatom</name>
    <dbReference type="NCBI Taxonomy" id="159749"/>
    <lineage>
        <taxon>Eukaryota</taxon>
        <taxon>Sar</taxon>
        <taxon>Stramenopiles</taxon>
        <taxon>Ochrophyta</taxon>
        <taxon>Bacillariophyta</taxon>
        <taxon>Coscinodiscophyceae</taxon>
        <taxon>Thalassiosirophycidae</taxon>
        <taxon>Thalassiosirales</taxon>
        <taxon>Thalassiosiraceae</taxon>
        <taxon>Thalassiosira</taxon>
    </lineage>
</organism>
<evidence type="ECO:0000256" key="1">
    <source>
        <dbReference type="SAM" id="MobiDB-lite"/>
    </source>
</evidence>
<dbReference type="EMBL" id="AGNL01045958">
    <property type="protein sequence ID" value="EJK48358.1"/>
    <property type="molecule type" value="Genomic_DNA"/>
</dbReference>
<reference evidence="2 3" key="1">
    <citation type="journal article" date="2012" name="Genome Biol.">
        <title>Genome and low-iron response of an oceanic diatom adapted to chronic iron limitation.</title>
        <authorList>
            <person name="Lommer M."/>
            <person name="Specht M."/>
            <person name="Roy A.S."/>
            <person name="Kraemer L."/>
            <person name="Andreson R."/>
            <person name="Gutowska M.A."/>
            <person name="Wolf J."/>
            <person name="Bergner S.V."/>
            <person name="Schilhabel M.B."/>
            <person name="Klostermeier U.C."/>
            <person name="Beiko R.G."/>
            <person name="Rosenstiel P."/>
            <person name="Hippler M."/>
            <person name="Laroche J."/>
        </authorList>
    </citation>
    <scope>NUCLEOTIDE SEQUENCE [LARGE SCALE GENOMIC DNA]</scope>
    <source>
        <strain evidence="2 3">CCMP1005</strain>
    </source>
</reference>
<name>K0R541_THAOC</name>
<keyword evidence="3" id="KW-1185">Reference proteome</keyword>
<dbReference type="Proteomes" id="UP000266841">
    <property type="component" value="Unassembled WGS sequence"/>
</dbReference>
<protein>
    <submittedName>
        <fullName evidence="2">Uncharacterized protein</fullName>
    </submittedName>
</protein>
<sequence>MIYDIVEGDSAVGAFPESRLAYGPGCSVSASIDEKTVVSGTVLQYDPRGERPKYAIMSSTGDGTTHTFYEGIDARRVKYRRTSLEVLVTKESTDSKSSEVSTKETNQGGRRGSTVSISTPTANSRAVSHGGVRHHGQALNFNVYLPSWLFDPLGSDDLFVYLNCPRSNSPNILSSIGERNGCELETRAGIEGPAGHFGHAHVFIRSLRKDASKDDLMRAKAELEDALVDFMRRDNARGLLFYDIARYNGMLHQNFRGEFLVVQQRTPSFRGFGAFGRNSFMTIMPLTSGCKVGRLLSPKLLSEVRRIGCRVQFVGQQFRAASQWSDDHACIVGSRPKDVNQAAMMIADALTD</sequence>
<evidence type="ECO:0000313" key="2">
    <source>
        <dbReference type="EMBL" id="EJK48358.1"/>
    </source>
</evidence>
<comment type="caution">
    <text evidence="2">The sequence shown here is derived from an EMBL/GenBank/DDBJ whole genome shotgun (WGS) entry which is preliminary data.</text>
</comment>
<evidence type="ECO:0000313" key="3">
    <source>
        <dbReference type="Proteomes" id="UP000266841"/>
    </source>
</evidence>
<accession>K0R541</accession>
<gene>
    <name evidence="2" type="ORF">THAOC_32853</name>
</gene>
<proteinExistence type="predicted"/>